<sequence length="352" mass="36190">MLVDRRTKYINRTKPNGVKVISASQPTDAVLLARAHLSLVAGSCVGEQADLTALSALVAEVGPIEASNRISSGDFVFASKNAMSGGGAVGLARRHLEEIGRCGGRLVVPEDAEWPGERLAPPSEGGRRDRGSGEPLALWVRGPHCLSEFLGKAVAVTGARAASPYGVQVASEFGSDLAANGVTVVAGGAYGIDEAAHRGALTTDGRTVAVLPCGVDVAYPVGNSVLLERISREGLLISEYSPGVVPARQRFLARNRIVAACSDGLVVVEAGRRSGTSYTARITAVLGRVVMAVPGPITSATSVGCLELMRDGRAIPVGSTADILKALQSRTDGVGGNRTMLASQAVCPEAAS</sequence>
<evidence type="ECO:0000256" key="1">
    <source>
        <dbReference type="ARBA" id="ARBA00006525"/>
    </source>
</evidence>
<reference evidence="4 5" key="1">
    <citation type="submission" date="2023-11" db="EMBL/GenBank/DDBJ databases">
        <title>Lentzea sokolovensis, sp. nov., Lentzea kristufkii, sp. nov., and Lentzea miocenensis, sp. nov., rare actinobacteria from Sokolov Coal Basin, Miocene lacustrine sediment, Czech Republic.</title>
        <authorList>
            <person name="Lara A."/>
            <person name="Kotroba L."/>
            <person name="Nouioui I."/>
            <person name="Neumann-Schaal M."/>
            <person name="Mast Y."/>
            <person name="Chronakova A."/>
        </authorList>
    </citation>
    <scope>NUCLEOTIDE SEQUENCE [LARGE SCALE GENOMIC DNA]</scope>
    <source>
        <strain evidence="4 5">BCCO 10_0061</strain>
    </source>
</reference>
<keyword evidence="5" id="KW-1185">Reference proteome</keyword>
<proteinExistence type="inferred from homology"/>
<dbReference type="Gene3D" id="3.40.50.450">
    <property type="match status" value="1"/>
</dbReference>
<dbReference type="EMBL" id="JAXAVU010000001">
    <property type="protein sequence ID" value="MDX8140575.1"/>
    <property type="molecule type" value="Genomic_DNA"/>
</dbReference>
<evidence type="ECO:0000259" key="3">
    <source>
        <dbReference type="Pfam" id="PF02481"/>
    </source>
</evidence>
<dbReference type="RefSeq" id="WP_319972937.1">
    <property type="nucleotide sequence ID" value="NZ_JAXAVU010000001.1"/>
</dbReference>
<organism evidence="4 5">
    <name type="scientific">Lentzea sokolovensis</name>
    <dbReference type="NCBI Taxonomy" id="3095429"/>
    <lineage>
        <taxon>Bacteria</taxon>
        <taxon>Bacillati</taxon>
        <taxon>Actinomycetota</taxon>
        <taxon>Actinomycetes</taxon>
        <taxon>Pseudonocardiales</taxon>
        <taxon>Pseudonocardiaceae</taxon>
        <taxon>Lentzea</taxon>
    </lineage>
</organism>
<name>A0ABU4UM53_9PSEU</name>
<comment type="similarity">
    <text evidence="1">Belongs to the DprA/Smf family.</text>
</comment>
<dbReference type="PANTHER" id="PTHR43022:SF1">
    <property type="entry name" value="PROTEIN SMF"/>
    <property type="match status" value="1"/>
</dbReference>
<dbReference type="PANTHER" id="PTHR43022">
    <property type="entry name" value="PROTEIN SMF"/>
    <property type="match status" value="1"/>
</dbReference>
<dbReference type="SUPFAM" id="SSF102405">
    <property type="entry name" value="MCP/YpsA-like"/>
    <property type="match status" value="1"/>
</dbReference>
<dbReference type="NCBIfam" id="TIGR00732">
    <property type="entry name" value="dprA"/>
    <property type="match status" value="1"/>
</dbReference>
<dbReference type="InterPro" id="IPR003488">
    <property type="entry name" value="DprA"/>
</dbReference>
<dbReference type="Proteomes" id="UP001285352">
    <property type="component" value="Unassembled WGS sequence"/>
</dbReference>
<evidence type="ECO:0000256" key="2">
    <source>
        <dbReference type="SAM" id="MobiDB-lite"/>
    </source>
</evidence>
<evidence type="ECO:0000313" key="4">
    <source>
        <dbReference type="EMBL" id="MDX8140575.1"/>
    </source>
</evidence>
<gene>
    <name evidence="4" type="primary">dprA</name>
    <name evidence="4" type="ORF">SK854_00505</name>
</gene>
<evidence type="ECO:0000313" key="5">
    <source>
        <dbReference type="Proteomes" id="UP001285352"/>
    </source>
</evidence>
<dbReference type="InterPro" id="IPR057666">
    <property type="entry name" value="DrpA_SLOG"/>
</dbReference>
<dbReference type="Pfam" id="PF02481">
    <property type="entry name" value="DNA_processg_A"/>
    <property type="match status" value="1"/>
</dbReference>
<accession>A0ABU4UM53</accession>
<protein>
    <submittedName>
        <fullName evidence="4">DNA-processing protein DprA</fullName>
    </submittedName>
</protein>
<feature type="domain" description="Smf/DprA SLOG" evidence="3">
    <location>
        <begin position="132"/>
        <end position="327"/>
    </location>
</feature>
<comment type="caution">
    <text evidence="4">The sequence shown here is derived from an EMBL/GenBank/DDBJ whole genome shotgun (WGS) entry which is preliminary data.</text>
</comment>
<feature type="region of interest" description="Disordered" evidence="2">
    <location>
        <begin position="113"/>
        <end position="132"/>
    </location>
</feature>